<comment type="caution">
    <text evidence="12">The sequence shown here is derived from an EMBL/GenBank/DDBJ whole genome shotgun (WGS) entry which is preliminary data.</text>
</comment>
<keyword evidence="2" id="KW-0813">Transport</keyword>
<dbReference type="OrthoDB" id="9770415at2"/>
<evidence type="ECO:0000256" key="1">
    <source>
        <dbReference type="ARBA" id="ARBA00004651"/>
    </source>
</evidence>
<reference evidence="12 13" key="1">
    <citation type="submission" date="2018-03" db="EMBL/GenBank/DDBJ databases">
        <title>Bacillus urumqiensis sp. nov., a moderately haloalkaliphilic bacterium isolated from a salt lake.</title>
        <authorList>
            <person name="Zhao B."/>
            <person name="Liao Z."/>
        </authorList>
    </citation>
    <scope>NUCLEOTIDE SEQUENCE [LARGE SCALE GENOMIC DNA]</scope>
    <source>
        <strain evidence="12 13">BZ-SZ-XJ18</strain>
    </source>
</reference>
<dbReference type="FunFam" id="3.40.50.300:FF:000221">
    <property type="entry name" value="Multidrug ABC transporter ATP-binding protein"/>
    <property type="match status" value="1"/>
</dbReference>
<comment type="subcellular location">
    <subcellularLocation>
        <location evidence="1">Cell membrane</location>
        <topology evidence="1">Multi-pass membrane protein</topology>
    </subcellularLocation>
</comment>
<keyword evidence="4 9" id="KW-0812">Transmembrane</keyword>
<dbReference type="SMART" id="SM00382">
    <property type="entry name" value="AAA"/>
    <property type="match status" value="1"/>
</dbReference>
<proteinExistence type="predicted"/>
<evidence type="ECO:0000313" key="12">
    <source>
        <dbReference type="EMBL" id="PRO66145.1"/>
    </source>
</evidence>
<dbReference type="GO" id="GO:0005886">
    <property type="term" value="C:plasma membrane"/>
    <property type="evidence" value="ECO:0007669"/>
    <property type="project" value="UniProtKB-SubCell"/>
</dbReference>
<keyword evidence="7 9" id="KW-1133">Transmembrane helix</keyword>
<feature type="transmembrane region" description="Helical" evidence="9">
    <location>
        <begin position="52"/>
        <end position="76"/>
    </location>
</feature>
<dbReference type="Pfam" id="PF00005">
    <property type="entry name" value="ABC_tran"/>
    <property type="match status" value="1"/>
</dbReference>
<protein>
    <submittedName>
        <fullName evidence="12">ABC transporter ATP-binding protein</fullName>
    </submittedName>
</protein>
<feature type="transmembrane region" description="Helical" evidence="9">
    <location>
        <begin position="278"/>
        <end position="296"/>
    </location>
</feature>
<evidence type="ECO:0000256" key="8">
    <source>
        <dbReference type="ARBA" id="ARBA00023136"/>
    </source>
</evidence>
<dbReference type="InterPro" id="IPR003439">
    <property type="entry name" value="ABC_transporter-like_ATP-bd"/>
</dbReference>
<dbReference type="Pfam" id="PF00664">
    <property type="entry name" value="ABC_membrane"/>
    <property type="match status" value="1"/>
</dbReference>
<evidence type="ECO:0000259" key="10">
    <source>
        <dbReference type="PROSITE" id="PS50893"/>
    </source>
</evidence>
<feature type="transmembrane region" description="Helical" evidence="9">
    <location>
        <begin position="238"/>
        <end position="258"/>
    </location>
</feature>
<dbReference type="PROSITE" id="PS00211">
    <property type="entry name" value="ABC_TRANSPORTER_1"/>
    <property type="match status" value="1"/>
</dbReference>
<dbReference type="GO" id="GO:0015421">
    <property type="term" value="F:ABC-type oligopeptide transporter activity"/>
    <property type="evidence" value="ECO:0007669"/>
    <property type="project" value="TreeGrafter"/>
</dbReference>
<evidence type="ECO:0000256" key="3">
    <source>
        <dbReference type="ARBA" id="ARBA00022475"/>
    </source>
</evidence>
<evidence type="ECO:0000259" key="11">
    <source>
        <dbReference type="PROSITE" id="PS50929"/>
    </source>
</evidence>
<keyword evidence="5" id="KW-0547">Nucleotide-binding</keyword>
<dbReference type="PROSITE" id="PS50929">
    <property type="entry name" value="ABC_TM1F"/>
    <property type="match status" value="1"/>
</dbReference>
<keyword evidence="13" id="KW-1185">Reference proteome</keyword>
<keyword evidence="6 12" id="KW-0067">ATP-binding</keyword>
<dbReference type="SUPFAM" id="SSF52540">
    <property type="entry name" value="P-loop containing nucleoside triphosphate hydrolases"/>
    <property type="match status" value="1"/>
</dbReference>
<name>A0A2P6MIL7_ALKUR</name>
<gene>
    <name evidence="12" type="ORF">C6I21_04915</name>
</gene>
<dbReference type="GO" id="GO:0016887">
    <property type="term" value="F:ATP hydrolysis activity"/>
    <property type="evidence" value="ECO:0007669"/>
    <property type="project" value="InterPro"/>
</dbReference>
<dbReference type="InterPro" id="IPR017871">
    <property type="entry name" value="ABC_transporter-like_CS"/>
</dbReference>
<dbReference type="GO" id="GO:0005524">
    <property type="term" value="F:ATP binding"/>
    <property type="evidence" value="ECO:0007669"/>
    <property type="project" value="UniProtKB-KW"/>
</dbReference>
<feature type="transmembrane region" description="Helical" evidence="9">
    <location>
        <begin position="133"/>
        <end position="151"/>
    </location>
</feature>
<evidence type="ECO:0000256" key="9">
    <source>
        <dbReference type="SAM" id="Phobius"/>
    </source>
</evidence>
<dbReference type="PROSITE" id="PS50893">
    <property type="entry name" value="ABC_TRANSPORTER_2"/>
    <property type="match status" value="1"/>
</dbReference>
<dbReference type="InterPro" id="IPR027417">
    <property type="entry name" value="P-loop_NTPase"/>
</dbReference>
<dbReference type="RefSeq" id="WP_105958336.1">
    <property type="nucleotide sequence ID" value="NZ_PVNS01000004.1"/>
</dbReference>
<keyword evidence="3" id="KW-1003">Cell membrane</keyword>
<dbReference type="EMBL" id="PVNS01000004">
    <property type="protein sequence ID" value="PRO66145.1"/>
    <property type="molecule type" value="Genomic_DNA"/>
</dbReference>
<dbReference type="PANTHER" id="PTHR43394:SF1">
    <property type="entry name" value="ATP-BINDING CASSETTE SUB-FAMILY B MEMBER 10, MITOCHONDRIAL"/>
    <property type="match status" value="1"/>
</dbReference>
<evidence type="ECO:0000256" key="4">
    <source>
        <dbReference type="ARBA" id="ARBA00022692"/>
    </source>
</evidence>
<evidence type="ECO:0000256" key="2">
    <source>
        <dbReference type="ARBA" id="ARBA00022448"/>
    </source>
</evidence>
<dbReference type="PANTHER" id="PTHR43394">
    <property type="entry name" value="ATP-DEPENDENT PERMEASE MDL1, MITOCHONDRIAL"/>
    <property type="match status" value="1"/>
</dbReference>
<evidence type="ECO:0000256" key="6">
    <source>
        <dbReference type="ARBA" id="ARBA00022840"/>
    </source>
</evidence>
<evidence type="ECO:0000313" key="13">
    <source>
        <dbReference type="Proteomes" id="UP000243650"/>
    </source>
</evidence>
<dbReference type="AlphaFoldDB" id="A0A2P6MIL7"/>
<dbReference type="Gene3D" id="3.40.50.300">
    <property type="entry name" value="P-loop containing nucleotide triphosphate hydrolases"/>
    <property type="match status" value="1"/>
</dbReference>
<dbReference type="InterPro" id="IPR036640">
    <property type="entry name" value="ABC1_TM_sf"/>
</dbReference>
<feature type="domain" description="ABC transporter" evidence="10">
    <location>
        <begin position="331"/>
        <end position="564"/>
    </location>
</feature>
<dbReference type="Gene3D" id="1.20.1560.10">
    <property type="entry name" value="ABC transporter type 1, transmembrane domain"/>
    <property type="match status" value="1"/>
</dbReference>
<dbReference type="InterPro" id="IPR039421">
    <property type="entry name" value="Type_1_exporter"/>
</dbReference>
<dbReference type="InterPro" id="IPR011527">
    <property type="entry name" value="ABC1_TM_dom"/>
</dbReference>
<feature type="domain" description="ABC transmembrane type-1" evidence="11">
    <location>
        <begin position="16"/>
        <end position="298"/>
    </location>
</feature>
<dbReference type="SUPFAM" id="SSF90123">
    <property type="entry name" value="ABC transporter transmembrane region"/>
    <property type="match status" value="1"/>
</dbReference>
<dbReference type="CDD" id="cd18548">
    <property type="entry name" value="ABC_6TM_Tm287_like"/>
    <property type="match status" value="1"/>
</dbReference>
<keyword evidence="8 9" id="KW-0472">Membrane</keyword>
<feature type="transmembrane region" description="Helical" evidence="9">
    <location>
        <begin position="157"/>
        <end position="174"/>
    </location>
</feature>
<dbReference type="Proteomes" id="UP000243650">
    <property type="component" value="Unassembled WGS sequence"/>
</dbReference>
<dbReference type="InterPro" id="IPR003593">
    <property type="entry name" value="AAA+_ATPase"/>
</dbReference>
<sequence length="572" mass="62412">MEMIWSYLKKYKIAVAAALLLTLLELGVELVQPLLIARIIDDGILQEDLGTVLFWGGWLLVFSLAAFAAGIINSFYAAHASMSTGHDLRSAVFRKVQTLAAGSFQRFAVSSLLTRVTNDVIQIQNTIFMSLRIMLRAPLLVAGSVIMAFFVQWQLALILFTTVPLLSIVLIIIVRRAAGMFSRVQQAVDQVNHTAEENLTAVRLVKTFVRRKHESKKFHSAAGQLQDRTVRTMRMVEITMPLILLVMNGSIMAVLWFGTAGVTGGAMSVGEVVAVINYVTRMTGALSIFSMIIIIFSRAKASAARISSVLEEESTELPRGSGRQNDIPGEVVFRDVTFTYPEMPEPVLSRVSFSVSPGSRTAVLGAAGSGKTTLIQMIPKLLLPDEGEVVIDGVPASEWKTESLRAAIGYVPQEAVLFSGTIADNLRWGREDASEEEMVQALKDAQIYGAVQELPDGLYTRVGQRGINLSGGQKQRISIARALIRDPSILLLDDSTSALDTHTEKKLLDVIESRQCTVLMITQKLASAETADQIVLLEDGMVEAAGTDDELARSSRLYRAVKESQEGGGMYA</sequence>
<evidence type="ECO:0000256" key="5">
    <source>
        <dbReference type="ARBA" id="ARBA00022741"/>
    </source>
</evidence>
<evidence type="ECO:0000256" key="7">
    <source>
        <dbReference type="ARBA" id="ARBA00022989"/>
    </source>
</evidence>
<organism evidence="12 13">
    <name type="scientific">Alkalicoccus urumqiensis</name>
    <name type="common">Bacillus urumqiensis</name>
    <dbReference type="NCBI Taxonomy" id="1548213"/>
    <lineage>
        <taxon>Bacteria</taxon>
        <taxon>Bacillati</taxon>
        <taxon>Bacillota</taxon>
        <taxon>Bacilli</taxon>
        <taxon>Bacillales</taxon>
        <taxon>Bacillaceae</taxon>
        <taxon>Alkalicoccus</taxon>
    </lineage>
</organism>
<accession>A0A2P6MIL7</accession>